<evidence type="ECO:0000313" key="2">
    <source>
        <dbReference type="Proteomes" id="UP000800038"/>
    </source>
</evidence>
<reference evidence="1" key="1">
    <citation type="journal article" date="2020" name="Stud. Mycol.">
        <title>101 Dothideomycetes genomes: a test case for predicting lifestyles and emergence of pathogens.</title>
        <authorList>
            <person name="Haridas S."/>
            <person name="Albert R."/>
            <person name="Binder M."/>
            <person name="Bloem J."/>
            <person name="Labutti K."/>
            <person name="Salamov A."/>
            <person name="Andreopoulos B."/>
            <person name="Baker S."/>
            <person name="Barry K."/>
            <person name="Bills G."/>
            <person name="Bluhm B."/>
            <person name="Cannon C."/>
            <person name="Castanera R."/>
            <person name="Culley D."/>
            <person name="Daum C."/>
            <person name="Ezra D."/>
            <person name="Gonzalez J."/>
            <person name="Henrissat B."/>
            <person name="Kuo A."/>
            <person name="Liang C."/>
            <person name="Lipzen A."/>
            <person name="Lutzoni F."/>
            <person name="Magnuson J."/>
            <person name="Mondo S."/>
            <person name="Nolan M."/>
            <person name="Ohm R."/>
            <person name="Pangilinan J."/>
            <person name="Park H.-J."/>
            <person name="Ramirez L."/>
            <person name="Alfaro M."/>
            <person name="Sun H."/>
            <person name="Tritt A."/>
            <person name="Yoshinaga Y."/>
            <person name="Zwiers L.-H."/>
            <person name="Turgeon B."/>
            <person name="Goodwin S."/>
            <person name="Spatafora J."/>
            <person name="Crous P."/>
            <person name="Grigoriev I."/>
        </authorList>
    </citation>
    <scope>NUCLEOTIDE SEQUENCE</scope>
    <source>
        <strain evidence="1">CBS 161.51</strain>
    </source>
</reference>
<sequence>MQEQPWRHHQAQGWYTDGIHLIADSLRLVPSARFGRSITVLPWAQGCAPTCPGTLKSQQRLAPRRQCLQGDWDAAQAERSDVGHSFCRLNAAKCCRQPSEHPSEGCARRHWRVGARQPIDMRHSDSATVGEGLQAQIMHWLCRRHVTCC</sequence>
<accession>A0A6A5S7I7</accession>
<evidence type="ECO:0000313" key="1">
    <source>
        <dbReference type="EMBL" id="KAF1936565.1"/>
    </source>
</evidence>
<dbReference type="Proteomes" id="UP000800038">
    <property type="component" value="Unassembled WGS sequence"/>
</dbReference>
<keyword evidence="2" id="KW-1185">Reference proteome</keyword>
<proteinExistence type="predicted"/>
<dbReference type="AlphaFoldDB" id="A0A6A5S7I7"/>
<protein>
    <submittedName>
        <fullName evidence="1">Uncharacterized protein</fullName>
    </submittedName>
</protein>
<name>A0A6A5S7I7_9PLEO</name>
<gene>
    <name evidence="1" type="ORF">EJ02DRAFT_459445</name>
</gene>
<dbReference type="EMBL" id="ML976182">
    <property type="protein sequence ID" value="KAF1936565.1"/>
    <property type="molecule type" value="Genomic_DNA"/>
</dbReference>
<organism evidence="1 2">
    <name type="scientific">Clathrospora elynae</name>
    <dbReference type="NCBI Taxonomy" id="706981"/>
    <lineage>
        <taxon>Eukaryota</taxon>
        <taxon>Fungi</taxon>
        <taxon>Dikarya</taxon>
        <taxon>Ascomycota</taxon>
        <taxon>Pezizomycotina</taxon>
        <taxon>Dothideomycetes</taxon>
        <taxon>Pleosporomycetidae</taxon>
        <taxon>Pleosporales</taxon>
        <taxon>Diademaceae</taxon>
        <taxon>Clathrospora</taxon>
    </lineage>
</organism>